<protein>
    <submittedName>
        <fullName evidence="2">Glycosyltransferase family 2 protein</fullName>
        <ecNumber evidence="2">2.4.-.-</ecNumber>
    </submittedName>
</protein>
<dbReference type="InterPro" id="IPR001173">
    <property type="entry name" value="Glyco_trans_2-like"/>
</dbReference>
<evidence type="ECO:0000313" key="2">
    <source>
        <dbReference type="EMBL" id="MFD0963038.1"/>
    </source>
</evidence>
<organism evidence="2 3">
    <name type="scientific">Pseudofulvibacter geojedonensis</name>
    <dbReference type="NCBI Taxonomy" id="1123758"/>
    <lineage>
        <taxon>Bacteria</taxon>
        <taxon>Pseudomonadati</taxon>
        <taxon>Bacteroidota</taxon>
        <taxon>Flavobacteriia</taxon>
        <taxon>Flavobacteriales</taxon>
        <taxon>Flavobacteriaceae</taxon>
        <taxon>Pseudofulvibacter</taxon>
    </lineage>
</organism>
<accession>A0ABW3HZT4</accession>
<dbReference type="Proteomes" id="UP001596997">
    <property type="component" value="Unassembled WGS sequence"/>
</dbReference>
<dbReference type="EC" id="2.4.-.-" evidence="2"/>
<dbReference type="PANTHER" id="PTHR43179:SF7">
    <property type="entry name" value="RHAMNOSYLTRANSFERASE WBBL"/>
    <property type="match status" value="1"/>
</dbReference>
<keyword evidence="2" id="KW-0328">Glycosyltransferase</keyword>
<gene>
    <name evidence="2" type="ORF">ACFQ1O_03355</name>
</gene>
<proteinExistence type="predicted"/>
<reference evidence="3" key="1">
    <citation type="journal article" date="2019" name="Int. J. Syst. Evol. Microbiol.">
        <title>The Global Catalogue of Microorganisms (GCM) 10K type strain sequencing project: providing services to taxonomists for standard genome sequencing and annotation.</title>
        <authorList>
            <consortium name="The Broad Institute Genomics Platform"/>
            <consortium name="The Broad Institute Genome Sequencing Center for Infectious Disease"/>
            <person name="Wu L."/>
            <person name="Ma J."/>
        </authorList>
    </citation>
    <scope>NUCLEOTIDE SEQUENCE [LARGE SCALE GENOMIC DNA]</scope>
    <source>
        <strain evidence="3">CCUG 62114</strain>
    </source>
</reference>
<dbReference type="SUPFAM" id="SSF53448">
    <property type="entry name" value="Nucleotide-diphospho-sugar transferases"/>
    <property type="match status" value="1"/>
</dbReference>
<dbReference type="Pfam" id="PF00535">
    <property type="entry name" value="Glycos_transf_2"/>
    <property type="match status" value="1"/>
</dbReference>
<dbReference type="EMBL" id="JBHTJM010000003">
    <property type="protein sequence ID" value="MFD0963038.1"/>
    <property type="molecule type" value="Genomic_DNA"/>
</dbReference>
<keyword evidence="2" id="KW-0808">Transferase</keyword>
<comment type="caution">
    <text evidence="2">The sequence shown here is derived from an EMBL/GenBank/DDBJ whole genome shotgun (WGS) entry which is preliminary data.</text>
</comment>
<evidence type="ECO:0000259" key="1">
    <source>
        <dbReference type="Pfam" id="PF00535"/>
    </source>
</evidence>
<dbReference type="InterPro" id="IPR029044">
    <property type="entry name" value="Nucleotide-diphossugar_trans"/>
</dbReference>
<sequence>MQLSVIILNYNVCSFLELCIKSVKSAIENIEAEIIVIDNNSPDDSCSMVKKLFPEITLIENKENVGFAKANNQGVAIAKGEYVCILNPDTVVANNTFTEILTFAKTKQNLGIIGCRLIDGTGAFLPESKREVPTPIVSLKKMLGLSESYYASNVQESDVAKVPILVGAFMLMKKEVYEEVNGFDETYFMYGEDIDLSYTILKAGYTNYYYGKTSVIHYKGESTLKDATYANRFYGAMQIFYKKHFRKNLFFDLVVKMGVKLIPLLKKEKDFDKVTLTETVLVSNNNDLLHQLEKAKSGLVLLKTKEQIDTSEKGVIEYVLDANYVSYQEIIQLIIRLKTTNSYFKIVPNNSHFALGSNSSKSRGEVILLD</sequence>
<dbReference type="PANTHER" id="PTHR43179">
    <property type="entry name" value="RHAMNOSYLTRANSFERASE WBBL"/>
    <property type="match status" value="1"/>
</dbReference>
<evidence type="ECO:0000313" key="3">
    <source>
        <dbReference type="Proteomes" id="UP001596997"/>
    </source>
</evidence>
<dbReference type="Gene3D" id="3.90.550.10">
    <property type="entry name" value="Spore Coat Polysaccharide Biosynthesis Protein SpsA, Chain A"/>
    <property type="match status" value="1"/>
</dbReference>
<feature type="domain" description="Glycosyltransferase 2-like" evidence="1">
    <location>
        <begin position="4"/>
        <end position="179"/>
    </location>
</feature>
<dbReference type="GO" id="GO:0016757">
    <property type="term" value="F:glycosyltransferase activity"/>
    <property type="evidence" value="ECO:0007669"/>
    <property type="project" value="UniProtKB-KW"/>
</dbReference>
<dbReference type="CDD" id="cd04186">
    <property type="entry name" value="GT_2_like_c"/>
    <property type="match status" value="1"/>
</dbReference>
<keyword evidence="3" id="KW-1185">Reference proteome</keyword>
<name>A0ABW3HZT4_9FLAO</name>
<dbReference type="RefSeq" id="WP_377713340.1">
    <property type="nucleotide sequence ID" value="NZ_JBHTJM010000003.1"/>
</dbReference>